<reference evidence="1" key="1">
    <citation type="journal article" date="2021" name="Proc. Natl. Acad. Sci. U.S.A.">
        <title>A Catalog of Tens of Thousands of Viruses from Human Metagenomes Reveals Hidden Associations with Chronic Diseases.</title>
        <authorList>
            <person name="Tisza M.J."/>
            <person name="Buck C.B."/>
        </authorList>
    </citation>
    <scope>NUCLEOTIDE SEQUENCE</scope>
    <source>
        <strain evidence="1">CtegP15</strain>
    </source>
</reference>
<name>A0A8S5P3A3_9CAUD</name>
<accession>A0A8S5P3A3</accession>
<protein>
    <submittedName>
        <fullName evidence="1">Transcriptional regulator, TetR family Alpha, Helix-Turn-Helix, Transcriptional Repressor.27A</fullName>
    </submittedName>
</protein>
<evidence type="ECO:0000313" key="1">
    <source>
        <dbReference type="EMBL" id="DAE01104.1"/>
    </source>
</evidence>
<sequence>MRVAAELAGIPTSTFHRNYPYWEGYIYDSDGRIIGEKCSKRKR</sequence>
<proteinExistence type="predicted"/>
<dbReference type="EMBL" id="BK015319">
    <property type="protein sequence ID" value="DAE01104.1"/>
    <property type="molecule type" value="Genomic_DNA"/>
</dbReference>
<organism evidence="1">
    <name type="scientific">Myoviridae sp. ctegP15</name>
    <dbReference type="NCBI Taxonomy" id="2825146"/>
    <lineage>
        <taxon>Viruses</taxon>
        <taxon>Duplodnaviria</taxon>
        <taxon>Heunggongvirae</taxon>
        <taxon>Uroviricota</taxon>
        <taxon>Caudoviricetes</taxon>
    </lineage>
</organism>